<keyword evidence="6" id="KW-1185">Reference proteome</keyword>
<evidence type="ECO:0000313" key="7">
    <source>
        <dbReference type="WBParaSite" id="HDID_0000308401-mRNA-1"/>
    </source>
</evidence>
<dbReference type="EMBL" id="CABIJS010000188">
    <property type="protein sequence ID" value="VUZ45736.1"/>
    <property type="molecule type" value="Genomic_DNA"/>
</dbReference>
<dbReference type="Proteomes" id="UP000321570">
    <property type="component" value="Unassembled WGS sequence"/>
</dbReference>
<protein>
    <submittedName>
        <fullName evidence="7">Secreted RxLR effector peptide protein</fullName>
    </submittedName>
</protein>
<evidence type="ECO:0000313" key="4">
    <source>
        <dbReference type="EMBL" id="VUZ45742.1"/>
    </source>
</evidence>
<reference evidence="2 5" key="2">
    <citation type="submission" date="2018-11" db="EMBL/GenBank/DDBJ databases">
        <authorList>
            <consortium name="Pathogen Informatics"/>
        </authorList>
    </citation>
    <scope>NUCLEOTIDE SEQUENCE [LARGE SCALE GENOMIC DNA]</scope>
</reference>
<dbReference type="EMBL" id="UYSG01000868">
    <property type="protein sequence ID" value="VDL27096.1"/>
    <property type="molecule type" value="Genomic_DNA"/>
</dbReference>
<name>A0A0R3SEA5_HYMDI</name>
<proteinExistence type="predicted"/>
<evidence type="ECO:0000256" key="1">
    <source>
        <dbReference type="SAM" id="SignalP"/>
    </source>
</evidence>
<dbReference type="Proteomes" id="UP000274504">
    <property type="component" value="Unassembled WGS sequence"/>
</dbReference>
<sequence>MLFIYLALVTPTTVEGSHQAAATVVNGGGATGTTTAVVPQPMTAAAIQAQPAPHPAAPPPRAPSPLFVSVPPRTSRVLHSEIYQKYIERLRRNSPYLSDWKRQLTGAAEPPPQMSQQQAVQLATNYFDTPQLHSHQGSLVDALWSLRDNLIKDTLNIRTRALGLDEL</sequence>
<keyword evidence="1" id="KW-0732">Signal</keyword>
<dbReference type="OrthoDB" id="10009055at2759"/>
<dbReference type="EMBL" id="CABIJS010000188">
    <property type="protein sequence ID" value="VUZ45742.1"/>
    <property type="molecule type" value="Genomic_DNA"/>
</dbReference>
<evidence type="ECO:0000313" key="5">
    <source>
        <dbReference type="Proteomes" id="UP000274504"/>
    </source>
</evidence>
<reference evidence="3 6" key="3">
    <citation type="submission" date="2019-07" db="EMBL/GenBank/DDBJ databases">
        <authorList>
            <person name="Jastrzebski P J."/>
            <person name="Paukszto L."/>
            <person name="Jastrzebski P J."/>
        </authorList>
    </citation>
    <scope>NUCLEOTIDE SEQUENCE [LARGE SCALE GENOMIC DNA]</scope>
    <source>
        <strain evidence="3 6">WMS-il1</strain>
    </source>
</reference>
<feature type="signal peptide" evidence="1">
    <location>
        <begin position="1"/>
        <end position="16"/>
    </location>
</feature>
<evidence type="ECO:0000313" key="2">
    <source>
        <dbReference type="EMBL" id="VDL27096.1"/>
    </source>
</evidence>
<dbReference type="STRING" id="6216.A0A0R3SEA5"/>
<evidence type="ECO:0000313" key="3">
    <source>
        <dbReference type="EMBL" id="VUZ45736.1"/>
    </source>
</evidence>
<organism evidence="7">
    <name type="scientific">Hymenolepis diminuta</name>
    <name type="common">Rat tapeworm</name>
    <dbReference type="NCBI Taxonomy" id="6216"/>
    <lineage>
        <taxon>Eukaryota</taxon>
        <taxon>Metazoa</taxon>
        <taxon>Spiralia</taxon>
        <taxon>Lophotrochozoa</taxon>
        <taxon>Platyhelminthes</taxon>
        <taxon>Cestoda</taxon>
        <taxon>Eucestoda</taxon>
        <taxon>Cyclophyllidea</taxon>
        <taxon>Hymenolepididae</taxon>
        <taxon>Hymenolepis</taxon>
    </lineage>
</organism>
<accession>A0A0R3SEA5</accession>
<evidence type="ECO:0000313" key="6">
    <source>
        <dbReference type="Proteomes" id="UP000321570"/>
    </source>
</evidence>
<dbReference type="AlphaFoldDB" id="A0A0R3SEA5"/>
<feature type="chain" id="PRO_5044546522" evidence="1">
    <location>
        <begin position="17"/>
        <end position="167"/>
    </location>
</feature>
<dbReference type="WBParaSite" id="HDID_0000308401-mRNA-1">
    <property type="protein sequence ID" value="HDID_0000308401-mRNA-1"/>
    <property type="gene ID" value="HDID_0000308401"/>
</dbReference>
<gene>
    <name evidence="2" type="ORF">HDID_LOCUS3082</name>
    <name evidence="3" type="ORF">WMSIL1_LOCUS5677</name>
    <name evidence="4" type="ORF">WMSIL1_LOCUS5724</name>
</gene>
<reference evidence="7" key="1">
    <citation type="submission" date="2017-02" db="UniProtKB">
        <authorList>
            <consortium name="WormBaseParasite"/>
        </authorList>
    </citation>
    <scope>IDENTIFICATION</scope>
</reference>